<protein>
    <recommendedName>
        <fullName evidence="4">YbjN domain-containing protein</fullName>
    </recommendedName>
</protein>
<evidence type="ECO:0008006" key="4">
    <source>
        <dbReference type="Google" id="ProtNLM"/>
    </source>
</evidence>
<dbReference type="EMBL" id="CP036200">
    <property type="protein sequence ID" value="QBF83429.1"/>
    <property type="molecule type" value="Genomic_DNA"/>
</dbReference>
<dbReference type="RefSeq" id="WP_130600535.1">
    <property type="nucleotide sequence ID" value="NZ_CP036200.1"/>
</dbReference>
<keyword evidence="3" id="KW-1185">Reference proteome</keyword>
<dbReference type="AlphaFoldDB" id="A0A411PIK7"/>
<dbReference type="KEGG" id="smai:EXU30_12520"/>
<feature type="chain" id="PRO_5019273164" description="YbjN domain-containing protein" evidence="1">
    <location>
        <begin position="21"/>
        <end position="192"/>
    </location>
</feature>
<evidence type="ECO:0000313" key="3">
    <source>
        <dbReference type="Proteomes" id="UP000291106"/>
    </source>
</evidence>
<reference evidence="2 3" key="1">
    <citation type="submission" date="2019-02" db="EMBL/GenBank/DDBJ databases">
        <title>Shewanella sp. D4-2 isolated from Dokdo Island.</title>
        <authorList>
            <person name="Baek K."/>
        </authorList>
    </citation>
    <scope>NUCLEOTIDE SEQUENCE [LARGE SCALE GENOMIC DNA]</scope>
    <source>
        <strain evidence="2 3">D4-2</strain>
    </source>
</reference>
<keyword evidence="1" id="KW-0732">Signal</keyword>
<proteinExistence type="predicted"/>
<sequence length="192" mass="21225">MRKLILASCILGLTACSATGESTDTEAAAVANQVPSTINLSGMTNEQAADELYQSLLKANYLVTKVGPNRVAIQIGDQQFVLQASMNEKGVDRILANRFFAVHPQLHGSKELLVTIGQLNQKLNFAKFFIRKNGSIIQVQSSATFVQQIELEELRRFMIWTDEGLRQVGKSFPEQAAELIKPVPVMQHPQDI</sequence>
<dbReference type="OrthoDB" id="5612109at2"/>
<gene>
    <name evidence="2" type="ORF">EXU30_12520</name>
</gene>
<dbReference type="PROSITE" id="PS51257">
    <property type="entry name" value="PROKAR_LIPOPROTEIN"/>
    <property type="match status" value="1"/>
</dbReference>
<accession>A0A411PIK7</accession>
<dbReference type="Proteomes" id="UP000291106">
    <property type="component" value="Chromosome"/>
</dbReference>
<name>A0A411PIK7_9GAMM</name>
<evidence type="ECO:0000313" key="2">
    <source>
        <dbReference type="EMBL" id="QBF83429.1"/>
    </source>
</evidence>
<evidence type="ECO:0000256" key="1">
    <source>
        <dbReference type="SAM" id="SignalP"/>
    </source>
</evidence>
<organism evidence="2 3">
    <name type="scientific">Shewanella maritima</name>
    <dbReference type="NCBI Taxonomy" id="2520507"/>
    <lineage>
        <taxon>Bacteria</taxon>
        <taxon>Pseudomonadati</taxon>
        <taxon>Pseudomonadota</taxon>
        <taxon>Gammaproteobacteria</taxon>
        <taxon>Alteromonadales</taxon>
        <taxon>Shewanellaceae</taxon>
        <taxon>Shewanella</taxon>
    </lineage>
</organism>
<feature type="signal peptide" evidence="1">
    <location>
        <begin position="1"/>
        <end position="20"/>
    </location>
</feature>